<dbReference type="InterPro" id="IPR013702">
    <property type="entry name" value="FIST_domain_N"/>
</dbReference>
<sequence>MPIFSQNKKGFCFFYTRAIIFYMKVNQISLNQKKWNQGMASIAIEPNLIMLFVSPDFEIIDEVLSAIYLKYPDALVFGCSTAGEISNVTVTDKSISLTAIQFDKTSLKLVSVKLDSEVDSSKAGERIGNMLYKDDLKHVMVLSDGLNINGADLVSGLKSALPYISVTGGLAADGEDFEKTFVIKNNQVLEKTVLGLGFYGDNLNVNYSSKGGWDGFGIERLVTKSKKNILYELDGKPVLKLYKDLLGKDAEKLPSSGLLFPVSIRISKKAKAVVRGLSGINEADQSLIFGANIPEGSYLRLMKGNVDKLITGAEESAISVSQGLKETIELVVLISCVGRRLVLKQLAEEEIDAVRNVIGDTSKITGFYSYGEIAPLNESLCELHHQTMTITTLSEC</sequence>
<dbReference type="PANTHER" id="PTHR40252">
    <property type="entry name" value="BLR0328 PROTEIN"/>
    <property type="match status" value="1"/>
</dbReference>
<reference evidence="3 4" key="1">
    <citation type="submission" date="2019-03" db="EMBL/GenBank/DDBJ databases">
        <title>Genomic Encyclopedia of Type Strains, Phase III (KMG-III): the genomes of soil and plant-associated and newly described type strains.</title>
        <authorList>
            <person name="Whitman W."/>
        </authorList>
    </citation>
    <scope>NUCLEOTIDE SEQUENCE [LARGE SCALE GENOMIC DNA]</scope>
    <source>
        <strain evidence="3 4">CECT 8301</strain>
    </source>
</reference>
<dbReference type="SMART" id="SM00897">
    <property type="entry name" value="FIST"/>
    <property type="match status" value="1"/>
</dbReference>
<dbReference type="Proteomes" id="UP000294824">
    <property type="component" value="Unassembled WGS sequence"/>
</dbReference>
<accession>A0A4R8M458</accession>
<evidence type="ECO:0000313" key="3">
    <source>
        <dbReference type="EMBL" id="TDY59999.1"/>
    </source>
</evidence>
<dbReference type="AlphaFoldDB" id="A0A4R8M458"/>
<dbReference type="Pfam" id="PF08495">
    <property type="entry name" value="FIST"/>
    <property type="match status" value="1"/>
</dbReference>
<evidence type="ECO:0000259" key="1">
    <source>
        <dbReference type="SMART" id="SM00897"/>
    </source>
</evidence>
<dbReference type="EMBL" id="SORL01000013">
    <property type="protein sequence ID" value="TDY59999.1"/>
    <property type="molecule type" value="Genomic_DNA"/>
</dbReference>
<dbReference type="PANTHER" id="PTHR40252:SF2">
    <property type="entry name" value="BLR0328 PROTEIN"/>
    <property type="match status" value="1"/>
</dbReference>
<evidence type="ECO:0008006" key="5">
    <source>
        <dbReference type="Google" id="ProtNLM"/>
    </source>
</evidence>
<organism evidence="3 4">
    <name type="scientific">Algibacter lectus</name>
    <dbReference type="NCBI Taxonomy" id="221126"/>
    <lineage>
        <taxon>Bacteria</taxon>
        <taxon>Pseudomonadati</taxon>
        <taxon>Bacteroidota</taxon>
        <taxon>Flavobacteriia</taxon>
        <taxon>Flavobacteriales</taxon>
        <taxon>Flavobacteriaceae</taxon>
        <taxon>Algibacter</taxon>
    </lineage>
</organism>
<name>A0A4R8M458_9FLAO</name>
<dbReference type="InterPro" id="IPR019494">
    <property type="entry name" value="FIST_C"/>
</dbReference>
<feature type="domain" description="FIST" evidence="1">
    <location>
        <begin position="45"/>
        <end position="237"/>
    </location>
</feature>
<keyword evidence="4" id="KW-1185">Reference proteome</keyword>
<dbReference type="SMART" id="SM01204">
    <property type="entry name" value="FIST_C"/>
    <property type="match status" value="1"/>
</dbReference>
<evidence type="ECO:0000313" key="4">
    <source>
        <dbReference type="Proteomes" id="UP000294824"/>
    </source>
</evidence>
<protein>
    <recommendedName>
        <fullName evidence="5">Histidine kinase</fullName>
    </recommendedName>
</protein>
<comment type="caution">
    <text evidence="3">The sequence shown here is derived from an EMBL/GenBank/DDBJ whole genome shotgun (WGS) entry which is preliminary data.</text>
</comment>
<proteinExistence type="predicted"/>
<dbReference type="Pfam" id="PF10442">
    <property type="entry name" value="FIST_C"/>
    <property type="match status" value="1"/>
</dbReference>
<gene>
    <name evidence="3" type="ORF">DFQ06_3613</name>
</gene>
<feature type="domain" description="FIST C-domain" evidence="2">
    <location>
        <begin position="238"/>
        <end position="376"/>
    </location>
</feature>
<evidence type="ECO:0000259" key="2">
    <source>
        <dbReference type="SMART" id="SM01204"/>
    </source>
</evidence>